<dbReference type="PROSITE" id="PS50885">
    <property type="entry name" value="HAMP"/>
    <property type="match status" value="1"/>
</dbReference>
<dbReference type="Proteomes" id="UP000321363">
    <property type="component" value="Unassembled WGS sequence"/>
</dbReference>
<feature type="transmembrane region" description="Helical" evidence="7">
    <location>
        <begin position="192"/>
        <end position="211"/>
    </location>
</feature>
<keyword evidence="3 7" id="KW-0472">Membrane</keyword>
<dbReference type="RefSeq" id="WP_146950313.1">
    <property type="nucleotide sequence ID" value="NZ_VOQF01000015.1"/>
</dbReference>
<evidence type="ECO:0000256" key="6">
    <source>
        <dbReference type="PROSITE-ProRule" id="PRU00284"/>
    </source>
</evidence>
<evidence type="ECO:0000256" key="3">
    <source>
        <dbReference type="ARBA" id="ARBA00023136"/>
    </source>
</evidence>
<dbReference type="PANTHER" id="PTHR32089">
    <property type="entry name" value="METHYL-ACCEPTING CHEMOTAXIS PROTEIN MCPB"/>
    <property type="match status" value="1"/>
</dbReference>
<dbReference type="Gene3D" id="6.10.340.10">
    <property type="match status" value="1"/>
</dbReference>
<evidence type="ECO:0000313" key="11">
    <source>
        <dbReference type="Proteomes" id="UP000321363"/>
    </source>
</evidence>
<keyword evidence="11" id="KW-1185">Reference proteome</keyword>
<dbReference type="OrthoDB" id="369835at2"/>
<name>A0A5C6VLH4_9BACI</name>
<accession>A0A5C6VLH4</accession>
<dbReference type="GO" id="GO:0005886">
    <property type="term" value="C:plasma membrane"/>
    <property type="evidence" value="ECO:0007669"/>
    <property type="project" value="UniProtKB-SubCell"/>
</dbReference>
<protein>
    <submittedName>
        <fullName evidence="10">Methyl-accepting chemotaxis protein</fullName>
    </submittedName>
</protein>
<gene>
    <name evidence="10" type="ORF">FS935_19485</name>
</gene>
<evidence type="ECO:0000259" key="9">
    <source>
        <dbReference type="PROSITE" id="PS50885"/>
    </source>
</evidence>
<dbReference type="Pfam" id="PF00672">
    <property type="entry name" value="HAMP"/>
    <property type="match status" value="1"/>
</dbReference>
<dbReference type="GO" id="GO:0007165">
    <property type="term" value="P:signal transduction"/>
    <property type="evidence" value="ECO:0007669"/>
    <property type="project" value="UniProtKB-KW"/>
</dbReference>
<comment type="caution">
    <text evidence="10">The sequence shown here is derived from an EMBL/GenBank/DDBJ whole genome shotgun (WGS) entry which is preliminary data.</text>
</comment>
<dbReference type="SUPFAM" id="SSF58104">
    <property type="entry name" value="Methyl-accepting chemotaxis protein (MCP) signaling domain"/>
    <property type="match status" value="1"/>
</dbReference>
<dbReference type="InterPro" id="IPR004089">
    <property type="entry name" value="MCPsignal_dom"/>
</dbReference>
<evidence type="ECO:0000313" key="10">
    <source>
        <dbReference type="EMBL" id="TXC85829.1"/>
    </source>
</evidence>
<dbReference type="CDD" id="cd06225">
    <property type="entry name" value="HAMP"/>
    <property type="match status" value="1"/>
</dbReference>
<reference evidence="10 11" key="1">
    <citation type="journal article" date="2005" name="Int. J. Syst. Evol. Microbiol.">
        <title>Bacillus litoralis sp. nov., isolated from a tidal flat of the Yellow Sea in Korea.</title>
        <authorList>
            <person name="Yoon J.H."/>
            <person name="Oh T.K."/>
        </authorList>
    </citation>
    <scope>NUCLEOTIDE SEQUENCE [LARGE SCALE GENOMIC DNA]</scope>
    <source>
        <strain evidence="10 11">SW-211</strain>
    </source>
</reference>
<keyword evidence="7" id="KW-0812">Transmembrane</keyword>
<feature type="domain" description="Methyl-accepting transducer" evidence="8">
    <location>
        <begin position="284"/>
        <end position="541"/>
    </location>
</feature>
<evidence type="ECO:0000256" key="5">
    <source>
        <dbReference type="ARBA" id="ARBA00029447"/>
    </source>
</evidence>
<dbReference type="AlphaFoldDB" id="A0A5C6VLH4"/>
<evidence type="ECO:0000256" key="2">
    <source>
        <dbReference type="ARBA" id="ARBA00022475"/>
    </source>
</evidence>
<dbReference type="InterPro" id="IPR003660">
    <property type="entry name" value="HAMP_dom"/>
</dbReference>
<evidence type="ECO:0000256" key="1">
    <source>
        <dbReference type="ARBA" id="ARBA00004236"/>
    </source>
</evidence>
<feature type="domain" description="HAMP" evidence="9">
    <location>
        <begin position="213"/>
        <end position="265"/>
    </location>
</feature>
<dbReference type="PANTHER" id="PTHR32089:SF114">
    <property type="entry name" value="METHYL-ACCEPTING CHEMOTAXIS PROTEIN MCPB"/>
    <property type="match status" value="1"/>
</dbReference>
<keyword evidence="7" id="KW-1133">Transmembrane helix</keyword>
<dbReference type="Pfam" id="PF00015">
    <property type="entry name" value="MCPsignal"/>
    <property type="match status" value="1"/>
</dbReference>
<dbReference type="CDD" id="cd11386">
    <property type="entry name" value="MCP_signal"/>
    <property type="match status" value="1"/>
</dbReference>
<evidence type="ECO:0000256" key="7">
    <source>
        <dbReference type="SAM" id="Phobius"/>
    </source>
</evidence>
<dbReference type="Gene3D" id="1.10.287.950">
    <property type="entry name" value="Methyl-accepting chemotaxis protein"/>
    <property type="match status" value="1"/>
</dbReference>
<comment type="subcellular location">
    <subcellularLocation>
        <location evidence="1">Cell membrane</location>
    </subcellularLocation>
</comment>
<dbReference type="SMART" id="SM00304">
    <property type="entry name" value="HAMP"/>
    <property type="match status" value="1"/>
</dbReference>
<dbReference type="PROSITE" id="PS50111">
    <property type="entry name" value="CHEMOTAXIS_TRANSDUC_2"/>
    <property type="match status" value="1"/>
</dbReference>
<keyword evidence="4 6" id="KW-0807">Transducer</keyword>
<dbReference type="EMBL" id="VOQF01000015">
    <property type="protein sequence ID" value="TXC85829.1"/>
    <property type="molecule type" value="Genomic_DNA"/>
</dbReference>
<evidence type="ECO:0000259" key="8">
    <source>
        <dbReference type="PROSITE" id="PS50111"/>
    </source>
</evidence>
<sequence>MKKSLKVKMLLTFSLIVLISCVVIAFVSYSASVKLVKNSLSNMAGNIIQSAEDLIDIQKYEQITLESGETDYYFELREQLNILRETTGLEYLYTMNRKEVNGNYEYFYVVDGMPVEEDDASALGDKEDVSLSLEKAFDKDVMQVEMTNDKDWGALVTAYIPIKSTTGEVIGIIGADLDATEVYKTMNKDKTVLMIFTFLILLISLVVIFYFTSSLLKPLISLTQKVQKVGEGDLSTEIHIKRYDEIGTLAVAINKMQHNLRDLISNISRATESISHQGEELTLSSNKVKQDSLQVAATMQELACGADAQSRKSSDLSQSMKEFHHHIIQAHKEGQSIGESSAIVMDMTNKGSKHMNDSVQQMETINRIMNHSVEKVKGLDRKAQEISQLVDVINNIAEQTNLLALNAAIEAARAGEHGKGFSVVANEVRKLAEQVSGSVQNITTIVTNIQEEANGMFHSLENGYQQIKEGTKQIIITGETFVDIEHSFSTMVTSISAISESFDTINNKTNHILTSIEDVASISEESAAGVEQTSQSVQQTTCAMEEISCNVHSLFTLAEQLNKMIGKFKLS</sequence>
<dbReference type="PROSITE" id="PS51257">
    <property type="entry name" value="PROKAR_LIPOPROTEIN"/>
    <property type="match status" value="1"/>
</dbReference>
<comment type="similarity">
    <text evidence="5">Belongs to the methyl-accepting chemotaxis (MCP) protein family.</text>
</comment>
<dbReference type="SMART" id="SM00283">
    <property type="entry name" value="MA"/>
    <property type="match status" value="1"/>
</dbReference>
<proteinExistence type="inferred from homology"/>
<keyword evidence="2" id="KW-1003">Cell membrane</keyword>
<organism evidence="10 11">
    <name type="scientific">Metabacillus litoralis</name>
    <dbReference type="NCBI Taxonomy" id="152268"/>
    <lineage>
        <taxon>Bacteria</taxon>
        <taxon>Bacillati</taxon>
        <taxon>Bacillota</taxon>
        <taxon>Bacilli</taxon>
        <taxon>Bacillales</taxon>
        <taxon>Bacillaceae</taxon>
        <taxon>Metabacillus</taxon>
    </lineage>
</organism>
<evidence type="ECO:0000256" key="4">
    <source>
        <dbReference type="ARBA" id="ARBA00023224"/>
    </source>
</evidence>